<keyword evidence="2" id="KW-1133">Transmembrane helix</keyword>
<dbReference type="RefSeq" id="XP_018714261.1">
    <property type="nucleotide sequence ID" value="XM_018853669.1"/>
</dbReference>
<proteinExistence type="predicted"/>
<feature type="region of interest" description="Disordered" evidence="1">
    <location>
        <begin position="603"/>
        <end position="629"/>
    </location>
</feature>
<dbReference type="Pfam" id="PF08693">
    <property type="entry name" value="SKG6"/>
    <property type="match status" value="1"/>
</dbReference>
<evidence type="ECO:0000256" key="2">
    <source>
        <dbReference type="SAM" id="Phobius"/>
    </source>
</evidence>
<dbReference type="AlphaFoldDB" id="A0A1A0HIE6"/>
<dbReference type="STRING" id="869754.A0A1A0HIE6"/>
<keyword evidence="2" id="KW-0812">Transmembrane</keyword>
<gene>
    <name evidence="3" type="ORF">METBIDRAFT_10007</name>
</gene>
<feature type="region of interest" description="Disordered" evidence="1">
    <location>
        <begin position="251"/>
        <end position="367"/>
    </location>
</feature>
<evidence type="ECO:0000256" key="1">
    <source>
        <dbReference type="SAM" id="MobiDB-lite"/>
    </source>
</evidence>
<sequence length="689" mass="72350">MPAVTPTLQARATSSTSSQASASSSFLCSGSNSLDSRCEKPSPGTALEIGLGVGIPVFVIACVLGFFVLKNYRKEKKEAMSHDPDFDENGDATALPDFPAFSKEDPFGSHAAVDVLGPSGGYPFAHVPSKPGSTAASGPLSVDPEKAAPVDAFVLPYQTQLGSKTSLHEFARSLADLRTYQRGSGYLSLAAPAPARGSPHPTRPGSVLRLDRGGAGPDTYHDASPGGGAAGSTLSGSSGLFGVQYEGELKSTEGTSLPGSRRGRNGAAHADSDLESVADSDGELGGGRELGGSGELEGNRGVHSDREAGADRNLKVDRNLKFDSEPGADSDLGADREAAPGPPLRSPFGDRHVLAAEPLPEPDMTPHVTPALAVLRAPRMSQFDMLHNASDDGEPAAVSAEPQAMSAEQEEQLARMKSVYNVYFDRPASVASHRDAPPAAFEPDSLAPLPPLDMDHLPINAELKGDTAYDRRRTATSSIYADGMHEPADGQALHPHQQFLAASLGYMDAQGAQADQPRSAGPDPEHVPSPADYLPLKALPNASDIRNSTIETYTLYEPTTKVASPSMRHQQGYFDAPLASLHMGSQASFATSGLPRSPYFGELPPMLRDASSGQNPGSAPSPSQLSRKSVVMLNPVSEITSLRTFKPAGSLPSGMVAPRSHSSDELSTVDDLVAENRKSAVRRMMNLNF</sequence>
<evidence type="ECO:0000313" key="4">
    <source>
        <dbReference type="Proteomes" id="UP000092555"/>
    </source>
</evidence>
<keyword evidence="4" id="KW-1185">Reference proteome</keyword>
<feature type="region of interest" description="Disordered" evidence="1">
    <location>
        <begin position="510"/>
        <end position="530"/>
    </location>
</feature>
<accession>A0A1A0HIE6</accession>
<protein>
    <submittedName>
        <fullName evidence="3">Uncharacterized protein</fullName>
    </submittedName>
</protein>
<feature type="compositionally biased region" description="Polar residues" evidence="1">
    <location>
        <begin position="611"/>
        <end position="627"/>
    </location>
</feature>
<dbReference type="InterPro" id="IPR014805">
    <property type="entry name" value="SKG6/TOS2-like"/>
</dbReference>
<feature type="compositionally biased region" description="Acidic residues" evidence="1">
    <location>
        <begin position="273"/>
        <end position="282"/>
    </location>
</feature>
<comment type="caution">
    <text evidence="3">The sequence shown here is derived from an EMBL/GenBank/DDBJ whole genome shotgun (WGS) entry which is preliminary data.</text>
</comment>
<organism evidence="3 4">
    <name type="scientific">Metschnikowia bicuspidata var. bicuspidata NRRL YB-4993</name>
    <dbReference type="NCBI Taxonomy" id="869754"/>
    <lineage>
        <taxon>Eukaryota</taxon>
        <taxon>Fungi</taxon>
        <taxon>Dikarya</taxon>
        <taxon>Ascomycota</taxon>
        <taxon>Saccharomycotina</taxon>
        <taxon>Pichiomycetes</taxon>
        <taxon>Metschnikowiaceae</taxon>
        <taxon>Metschnikowia</taxon>
    </lineage>
</organism>
<dbReference type="EMBL" id="LXTC01000001">
    <property type="protein sequence ID" value="OBA23780.1"/>
    <property type="molecule type" value="Genomic_DNA"/>
</dbReference>
<feature type="compositionally biased region" description="Gly residues" evidence="1">
    <location>
        <begin position="283"/>
        <end position="295"/>
    </location>
</feature>
<dbReference type="GeneID" id="30026645"/>
<dbReference type="OrthoDB" id="4035953at2759"/>
<keyword evidence="2" id="KW-0472">Membrane</keyword>
<dbReference type="Proteomes" id="UP000092555">
    <property type="component" value="Unassembled WGS sequence"/>
</dbReference>
<reference evidence="3 4" key="1">
    <citation type="submission" date="2016-05" db="EMBL/GenBank/DDBJ databases">
        <title>Comparative genomics of biotechnologically important yeasts.</title>
        <authorList>
            <consortium name="DOE Joint Genome Institute"/>
            <person name="Riley R."/>
            <person name="Haridas S."/>
            <person name="Wolfe K.H."/>
            <person name="Lopes M.R."/>
            <person name="Hittinger C.T."/>
            <person name="Goker M."/>
            <person name="Salamov A."/>
            <person name="Wisecaver J."/>
            <person name="Long T.M."/>
            <person name="Aerts A.L."/>
            <person name="Barry K."/>
            <person name="Choi C."/>
            <person name="Clum A."/>
            <person name="Coughlan A.Y."/>
            <person name="Deshpande S."/>
            <person name="Douglass A.P."/>
            <person name="Hanson S.J."/>
            <person name="Klenk H.-P."/>
            <person name="LaButti K."/>
            <person name="Lapidus A."/>
            <person name="Lindquist E."/>
            <person name="Lipzen A."/>
            <person name="Meier-kolthoff J.P."/>
            <person name="Ohm R.A."/>
            <person name="Otillar R.P."/>
            <person name="Pangilinan J."/>
            <person name="Peng Y."/>
            <person name="Rokas A."/>
            <person name="Rosa C.A."/>
            <person name="Scheuner C."/>
            <person name="Sibirny A.A."/>
            <person name="Slot J.C."/>
            <person name="Stielow J.B."/>
            <person name="Sun H."/>
            <person name="Kurtzman C.P."/>
            <person name="Blackwell M."/>
            <person name="Grigoriev I.V."/>
            <person name="Jeffries T.W."/>
        </authorList>
    </citation>
    <scope>NUCLEOTIDE SEQUENCE [LARGE SCALE GENOMIC DNA]</scope>
    <source>
        <strain evidence="3 4">NRRL YB-4993</strain>
    </source>
</reference>
<feature type="transmembrane region" description="Helical" evidence="2">
    <location>
        <begin position="49"/>
        <end position="69"/>
    </location>
</feature>
<feature type="compositionally biased region" description="Basic and acidic residues" evidence="1">
    <location>
        <begin position="297"/>
        <end position="324"/>
    </location>
</feature>
<name>A0A1A0HIE6_9ASCO</name>
<evidence type="ECO:0000313" key="3">
    <source>
        <dbReference type="EMBL" id="OBA23780.1"/>
    </source>
</evidence>
<feature type="region of interest" description="Disordered" evidence="1">
    <location>
        <begin position="189"/>
        <end position="235"/>
    </location>
</feature>